<feature type="compositionally biased region" description="Low complexity" evidence="1">
    <location>
        <begin position="52"/>
        <end position="66"/>
    </location>
</feature>
<evidence type="ECO:0000313" key="3">
    <source>
        <dbReference type="Proteomes" id="UP001431010"/>
    </source>
</evidence>
<proteinExistence type="predicted"/>
<reference evidence="2" key="1">
    <citation type="journal article" date="2024" name="Antonie Van Leeuwenhoek">
        <title>Bradyrhizobium ontarionense sp. nov., a novel bacterial symbiont isolated from Aeschynomene indica (Indian jointvetch), harbours photosynthesis, nitrogen fixation and nitrous oxide (N2O) reductase genes.</title>
        <authorList>
            <person name="Bromfield E.S.P."/>
            <person name="Cloutier S."/>
        </authorList>
    </citation>
    <scope>NUCLEOTIDE SEQUENCE</scope>
    <source>
        <strain evidence="2">A19</strain>
    </source>
</reference>
<evidence type="ECO:0000256" key="1">
    <source>
        <dbReference type="SAM" id="MobiDB-lite"/>
    </source>
</evidence>
<organism evidence="2 3">
    <name type="scientific">Bradyrhizobium ontarionense</name>
    <dbReference type="NCBI Taxonomy" id="2898149"/>
    <lineage>
        <taxon>Bacteria</taxon>
        <taxon>Pseudomonadati</taxon>
        <taxon>Pseudomonadota</taxon>
        <taxon>Alphaproteobacteria</taxon>
        <taxon>Hyphomicrobiales</taxon>
        <taxon>Nitrobacteraceae</taxon>
        <taxon>Bradyrhizobium</taxon>
    </lineage>
</organism>
<protein>
    <submittedName>
        <fullName evidence="2">DUF2946 family protein</fullName>
    </submittedName>
</protein>
<name>A0ABY3RKH6_9BRAD</name>
<dbReference type="RefSeq" id="WP_231326861.1">
    <property type="nucleotide sequence ID" value="NZ_CP088156.1"/>
</dbReference>
<gene>
    <name evidence="2" type="ORF">LQG66_14330</name>
</gene>
<accession>A0ABY3RKH6</accession>
<dbReference type="EMBL" id="CP088156">
    <property type="protein sequence ID" value="UFZ07410.1"/>
    <property type="molecule type" value="Genomic_DNA"/>
</dbReference>
<evidence type="ECO:0000313" key="2">
    <source>
        <dbReference type="EMBL" id="UFZ07410.1"/>
    </source>
</evidence>
<keyword evidence="3" id="KW-1185">Reference proteome</keyword>
<dbReference type="Proteomes" id="UP001431010">
    <property type="component" value="Chromosome"/>
</dbReference>
<feature type="region of interest" description="Disordered" evidence="1">
    <location>
        <begin position="42"/>
        <end position="66"/>
    </location>
</feature>
<sequence>MSWFRTNIKDVSRLALFALLLQFALAFGHVHWLAGQAQDGGGVTVAERDTGSSPASQDPDQQPSPDGCAICAVMAMAQSILLSPAPVLTLPDAVAFRLPDAIPASAAAVVISTAFQPRAPPLRLI</sequence>
<dbReference type="InterPro" id="IPR021333">
    <property type="entry name" value="DUF2946"/>
</dbReference>
<dbReference type="Pfam" id="PF11162">
    <property type="entry name" value="DUF2946"/>
    <property type="match status" value="1"/>
</dbReference>